<dbReference type="OrthoDB" id="105221at2"/>
<evidence type="ECO:0000313" key="1">
    <source>
        <dbReference type="EMBL" id="SMC87356.1"/>
    </source>
</evidence>
<dbReference type="EMBL" id="FWXY01000013">
    <property type="protein sequence ID" value="SMC87356.1"/>
    <property type="molecule type" value="Genomic_DNA"/>
</dbReference>
<organism evidence="1 2">
    <name type="scientific">Desulfocicer vacuolatum DSM 3385</name>
    <dbReference type="NCBI Taxonomy" id="1121400"/>
    <lineage>
        <taxon>Bacteria</taxon>
        <taxon>Pseudomonadati</taxon>
        <taxon>Thermodesulfobacteriota</taxon>
        <taxon>Desulfobacteria</taxon>
        <taxon>Desulfobacterales</taxon>
        <taxon>Desulfobacteraceae</taxon>
        <taxon>Desulfocicer</taxon>
    </lineage>
</organism>
<reference evidence="1 2" key="1">
    <citation type="submission" date="2017-04" db="EMBL/GenBank/DDBJ databases">
        <authorList>
            <person name="Afonso C.L."/>
            <person name="Miller P.J."/>
            <person name="Scott M.A."/>
            <person name="Spackman E."/>
            <person name="Goraichik I."/>
            <person name="Dimitrov K.M."/>
            <person name="Suarez D.L."/>
            <person name="Swayne D.E."/>
        </authorList>
    </citation>
    <scope>NUCLEOTIDE SEQUENCE [LARGE SCALE GENOMIC DNA]</scope>
    <source>
        <strain evidence="1 2">DSM 3385</strain>
    </source>
</reference>
<sequence length="299" mass="33905">MRIVTRPDFDGVVCAVFLCEAEKINEPIKWVEPSQIQNSSIEIRSGDVLANLPYDPRCSLWFDHHVSNSMEKMPHGLFRIAPSAAGLVHEYYKKKGKLDKDFDELVRWTDIIDAALLEKDHVLYPEKYPYLLLSMTIKNRNGADASYWDHLVQLLRNHPIEFVMEDPQVKVRCEQVVQENRTYVDILKAHTVVKGDVSVTDFRELDIVPSGNRFSVYCIYPDIMASVKIRYHEQDRDTTIVSIGQSIFKKGLKVNIGHLLSRYGGGGHAGAGGCSMKSDFAPGNIREILTILETNVPLT</sequence>
<proteinExistence type="predicted"/>
<name>A0A1W2CQV8_9BACT</name>
<evidence type="ECO:0000313" key="2">
    <source>
        <dbReference type="Proteomes" id="UP000192418"/>
    </source>
</evidence>
<accession>A0A1W2CQV8</accession>
<dbReference type="InterPro" id="IPR038763">
    <property type="entry name" value="DHH_sf"/>
</dbReference>
<dbReference type="SUPFAM" id="SSF64182">
    <property type="entry name" value="DHH phosphoesterases"/>
    <property type="match status" value="1"/>
</dbReference>
<dbReference type="STRING" id="1121400.SAMN02746065_11351"/>
<dbReference type="AlphaFoldDB" id="A0A1W2CQV8"/>
<evidence type="ECO:0008006" key="3">
    <source>
        <dbReference type="Google" id="ProtNLM"/>
    </source>
</evidence>
<keyword evidence="2" id="KW-1185">Reference proteome</keyword>
<dbReference type="Proteomes" id="UP000192418">
    <property type="component" value="Unassembled WGS sequence"/>
</dbReference>
<dbReference type="RefSeq" id="WP_084069800.1">
    <property type="nucleotide sequence ID" value="NZ_FWXY01000013.1"/>
</dbReference>
<gene>
    <name evidence="1" type="ORF">SAMN02746065_11351</name>
</gene>
<protein>
    <recommendedName>
        <fullName evidence="3">NanoRNase/pAp phosphatase, hydrolyzes c-di-AMP and oligoRNAs</fullName>
    </recommendedName>
</protein>